<name>A0A9W4XYK2_9PLEO</name>
<organism evidence="1 2">
    <name type="scientific">Periconia digitata</name>
    <dbReference type="NCBI Taxonomy" id="1303443"/>
    <lineage>
        <taxon>Eukaryota</taxon>
        <taxon>Fungi</taxon>
        <taxon>Dikarya</taxon>
        <taxon>Ascomycota</taxon>
        <taxon>Pezizomycotina</taxon>
        <taxon>Dothideomycetes</taxon>
        <taxon>Pleosporomycetidae</taxon>
        <taxon>Pleosporales</taxon>
        <taxon>Massarineae</taxon>
        <taxon>Periconiaceae</taxon>
        <taxon>Periconia</taxon>
    </lineage>
</organism>
<sequence length="306" mass="34605">MRLFNSIPLYLSLANSATAFFSYWLTVEGNFTFVTHDGYTLQFADETSYSFDIGEMEGTIDIGGTNFTVNRNEEALDDFAVDPDEFVMKSYDISELTMDARQKYEEQVQEDLKNGIYDRKGNFRIPFKKESMTIADIELDDIFQSLRDACHPTGNCETNDIELKGQLIGKGTTTNVKNVELTLSPHGLYRESHREDLLDLLEYAVRQVAECEEYTHKSPCPNPAVFCPSDSTRVKRCSVPSYWAVNLQKEEDKDEGSAPPTIETDLSLEVVDDTICEDWYDKLSEFGGMVNGHAGTGLSLWKFACI</sequence>
<gene>
    <name evidence="1" type="ORF">PDIGIT_LOCUS13026</name>
</gene>
<evidence type="ECO:0000313" key="2">
    <source>
        <dbReference type="Proteomes" id="UP001152607"/>
    </source>
</evidence>
<comment type="caution">
    <text evidence="1">The sequence shown here is derived from an EMBL/GenBank/DDBJ whole genome shotgun (WGS) entry which is preliminary data.</text>
</comment>
<protein>
    <submittedName>
        <fullName evidence="1">Uncharacterized protein</fullName>
    </submittedName>
</protein>
<dbReference type="AlphaFoldDB" id="A0A9W4XYK2"/>
<dbReference type="EMBL" id="CAOQHR010000009">
    <property type="protein sequence ID" value="CAI6339862.1"/>
    <property type="molecule type" value="Genomic_DNA"/>
</dbReference>
<proteinExistence type="predicted"/>
<dbReference type="Proteomes" id="UP001152607">
    <property type="component" value="Unassembled WGS sequence"/>
</dbReference>
<keyword evidence="2" id="KW-1185">Reference proteome</keyword>
<reference evidence="1" key="1">
    <citation type="submission" date="2023-01" db="EMBL/GenBank/DDBJ databases">
        <authorList>
            <person name="Van Ghelder C."/>
            <person name="Rancurel C."/>
        </authorList>
    </citation>
    <scope>NUCLEOTIDE SEQUENCE</scope>
    <source>
        <strain evidence="1">CNCM I-4278</strain>
    </source>
</reference>
<accession>A0A9W4XYK2</accession>
<evidence type="ECO:0000313" key="1">
    <source>
        <dbReference type="EMBL" id="CAI6339862.1"/>
    </source>
</evidence>
<dbReference type="OrthoDB" id="4704201at2759"/>